<organism evidence="2 3">
    <name type="scientific">Zalerion maritima</name>
    <dbReference type="NCBI Taxonomy" id="339359"/>
    <lineage>
        <taxon>Eukaryota</taxon>
        <taxon>Fungi</taxon>
        <taxon>Dikarya</taxon>
        <taxon>Ascomycota</taxon>
        <taxon>Pezizomycotina</taxon>
        <taxon>Sordariomycetes</taxon>
        <taxon>Lulworthiomycetidae</taxon>
        <taxon>Lulworthiales</taxon>
        <taxon>Lulworthiaceae</taxon>
        <taxon>Zalerion</taxon>
    </lineage>
</organism>
<reference evidence="2" key="1">
    <citation type="submission" date="2022-07" db="EMBL/GenBank/DDBJ databases">
        <title>Draft genome sequence of Zalerion maritima ATCC 34329, a (micro)plastics degrading marine fungus.</title>
        <authorList>
            <person name="Paco A."/>
            <person name="Goncalves M.F.M."/>
            <person name="Rocha-Santos T.A.P."/>
            <person name="Alves A."/>
        </authorList>
    </citation>
    <scope>NUCLEOTIDE SEQUENCE</scope>
    <source>
        <strain evidence="2">ATCC 34329</strain>
    </source>
</reference>
<dbReference type="AlphaFoldDB" id="A0AAD5RUT1"/>
<feature type="region of interest" description="Disordered" evidence="1">
    <location>
        <begin position="1"/>
        <end position="82"/>
    </location>
</feature>
<keyword evidence="3" id="KW-1185">Reference proteome</keyword>
<sequence length="82" mass="9295">MTSQNQPADPAVPRPSLAVPDETGTAHAFRRFQEDQPKPWSLPPAQRSIAQAERESKQRNASLIDEIMARFTSPPHQNRIHR</sequence>
<evidence type="ECO:0000256" key="1">
    <source>
        <dbReference type="SAM" id="MobiDB-lite"/>
    </source>
</evidence>
<accession>A0AAD5RUT1</accession>
<comment type="caution">
    <text evidence="2">The sequence shown here is derived from an EMBL/GenBank/DDBJ whole genome shotgun (WGS) entry which is preliminary data.</text>
</comment>
<evidence type="ECO:0000313" key="3">
    <source>
        <dbReference type="Proteomes" id="UP001201980"/>
    </source>
</evidence>
<evidence type="ECO:0000313" key="2">
    <source>
        <dbReference type="EMBL" id="KAJ2903895.1"/>
    </source>
</evidence>
<dbReference type="EMBL" id="JAKWBI020000068">
    <property type="protein sequence ID" value="KAJ2903895.1"/>
    <property type="molecule type" value="Genomic_DNA"/>
</dbReference>
<gene>
    <name evidence="2" type="ORF">MKZ38_009181</name>
</gene>
<protein>
    <submittedName>
        <fullName evidence="2">Uncharacterized protein</fullName>
    </submittedName>
</protein>
<proteinExistence type="predicted"/>
<name>A0AAD5RUT1_9PEZI</name>
<dbReference type="Proteomes" id="UP001201980">
    <property type="component" value="Unassembled WGS sequence"/>
</dbReference>